<dbReference type="RefSeq" id="WP_014458340.1">
    <property type="nucleotide sequence ID" value="NZ_CP010586.1"/>
</dbReference>
<evidence type="ECO:0000256" key="4">
    <source>
        <dbReference type="ARBA" id="ARBA00022737"/>
    </source>
</evidence>
<dbReference type="SUPFAM" id="SSF52540">
    <property type="entry name" value="P-loop containing nucleoside triphosphate hydrolases"/>
    <property type="match status" value="2"/>
</dbReference>
<comment type="similarity">
    <text evidence="1 9 10 11">Belongs to the TRAFAC class TrmE-Era-EngA-EngB-Septin-like GTPase superfamily. EngA (Der) GTPase family.</text>
</comment>
<reference evidence="13 14" key="1">
    <citation type="submission" date="2015-01" db="EMBL/GenBank/DDBJ databases">
        <title>Genome sequence of bacillus megaterium Q3.</title>
        <authorList>
            <person name="Wang Y."/>
            <person name="Luo K."/>
            <person name="Bai L."/>
            <person name="Luo F."/>
        </authorList>
    </citation>
    <scope>NUCLEOTIDE SEQUENCE [LARGE SCALE GENOMIC DNA]</scope>
    <source>
        <strain evidence="13 14">Q3</strain>
    </source>
</reference>
<feature type="binding site" evidence="9">
    <location>
        <begin position="182"/>
        <end position="189"/>
    </location>
    <ligand>
        <name>GTP</name>
        <dbReference type="ChEBI" id="CHEBI:37565"/>
        <label>2</label>
    </ligand>
</feature>
<dbReference type="InterPro" id="IPR032859">
    <property type="entry name" value="KH_dom-like"/>
</dbReference>
<dbReference type="PANTHER" id="PTHR43834">
    <property type="entry name" value="GTPASE DER"/>
    <property type="match status" value="1"/>
</dbReference>
<feature type="binding site" evidence="9">
    <location>
        <begin position="57"/>
        <end position="61"/>
    </location>
    <ligand>
        <name>GTP</name>
        <dbReference type="ChEBI" id="CHEBI:37565"/>
        <label>1</label>
    </ligand>
</feature>
<dbReference type="GO" id="GO:0005525">
    <property type="term" value="F:GTP binding"/>
    <property type="evidence" value="ECO:0007669"/>
    <property type="project" value="UniProtKB-UniRule"/>
</dbReference>
<feature type="binding site" evidence="9">
    <location>
        <begin position="229"/>
        <end position="233"/>
    </location>
    <ligand>
        <name>GTP</name>
        <dbReference type="ChEBI" id="CHEBI:37565"/>
        <label>2</label>
    </ligand>
</feature>
<dbReference type="Proteomes" id="UP000036410">
    <property type="component" value="Chromosome"/>
</dbReference>
<dbReference type="InterPro" id="IPR016484">
    <property type="entry name" value="GTPase_Der"/>
</dbReference>
<dbReference type="GO" id="GO:0043022">
    <property type="term" value="F:ribosome binding"/>
    <property type="evidence" value="ECO:0007669"/>
    <property type="project" value="TreeGrafter"/>
</dbReference>
<evidence type="ECO:0000256" key="3">
    <source>
        <dbReference type="ARBA" id="ARBA00022517"/>
    </source>
</evidence>
<sequence length="436" mass="48890">MPKPIIAIVGRPNVGKSTIFNRIVGERVSIVEDIPGVTRDRIYSSGEWLNLDFNIIDTGGIDIGDEPFLEQIKQQAEIAIDEADVIIFLVNGRDGITAADEEVAKILYKSKKPVVLAVNKVDNPEMRELIYDFYALGYGEPFPISGTHGLGLGDLLDEAAKHFPKEKDEDYGEEVIKFSLIGRPNVGKSSLVNALLGEDRVIVSDLAGTTRDAIDTKFTKEDQEYVVIDTAGMRKRGKVYESTEKYSVLRALKAIERSDVVLIVLNAEEGIIEQDKKIAGYAQEAGKAVVIVVNKWDTVEKDEKTMKKFEENIREHFQFLTYAPIVFLSAKTKKRTHTLLPMIDLASESHAVRVETSILNDVIMDAVAMNPTPTHNGNRLKIYYTTQVAIKPPTFVVFVNDPELMHFSYKRFLENKLREAFGFEGTPIKIIARPRK</sequence>
<feature type="binding site" evidence="9">
    <location>
        <begin position="294"/>
        <end position="297"/>
    </location>
    <ligand>
        <name>GTP</name>
        <dbReference type="ChEBI" id="CHEBI:37565"/>
        <label>2</label>
    </ligand>
</feature>
<evidence type="ECO:0000256" key="1">
    <source>
        <dbReference type="ARBA" id="ARBA00008279"/>
    </source>
</evidence>
<protein>
    <recommendedName>
        <fullName evidence="2 9">GTPase Der</fullName>
    </recommendedName>
    <alternativeName>
        <fullName evidence="7 9">GTP-binding protein EngA</fullName>
    </alternativeName>
</protein>
<dbReference type="Gene3D" id="3.40.50.300">
    <property type="entry name" value="P-loop containing nucleotide triphosphate hydrolases"/>
    <property type="match status" value="2"/>
</dbReference>
<dbReference type="NCBIfam" id="TIGR03594">
    <property type="entry name" value="GTPase_EngA"/>
    <property type="match status" value="1"/>
</dbReference>
<dbReference type="PRINTS" id="PR00326">
    <property type="entry name" value="GTP1OBG"/>
</dbReference>
<gene>
    <name evidence="9 13" type="primary">der</name>
    <name evidence="13" type="ORF">AS52_04380</name>
</gene>
<evidence type="ECO:0000256" key="9">
    <source>
        <dbReference type="HAMAP-Rule" id="MF_00195"/>
    </source>
</evidence>
<dbReference type="Pfam" id="PF01926">
    <property type="entry name" value="MMR_HSR1"/>
    <property type="match status" value="2"/>
</dbReference>
<proteinExistence type="inferred from homology"/>
<dbReference type="FunFam" id="3.40.50.300:FF:000040">
    <property type="entry name" value="GTPase Der"/>
    <property type="match status" value="1"/>
</dbReference>
<dbReference type="HAMAP" id="MF_00195">
    <property type="entry name" value="GTPase_Der"/>
    <property type="match status" value="1"/>
</dbReference>
<comment type="subunit">
    <text evidence="9">Associates with the 50S ribosomal subunit.</text>
</comment>
<evidence type="ECO:0000256" key="10">
    <source>
        <dbReference type="PROSITE-ProRule" id="PRU01049"/>
    </source>
</evidence>
<evidence type="ECO:0000256" key="2">
    <source>
        <dbReference type="ARBA" id="ARBA00020953"/>
    </source>
</evidence>
<evidence type="ECO:0000256" key="5">
    <source>
        <dbReference type="ARBA" id="ARBA00022741"/>
    </source>
</evidence>
<dbReference type="PANTHER" id="PTHR43834:SF6">
    <property type="entry name" value="GTPASE DER"/>
    <property type="match status" value="1"/>
</dbReference>
<keyword evidence="5 9" id="KW-0547">Nucleotide-binding</keyword>
<organism evidence="13 14">
    <name type="scientific">Priestia megaterium Q3</name>
    <dbReference type="NCBI Taxonomy" id="1452722"/>
    <lineage>
        <taxon>Bacteria</taxon>
        <taxon>Bacillati</taxon>
        <taxon>Bacillota</taxon>
        <taxon>Bacilli</taxon>
        <taxon>Bacillales</taxon>
        <taxon>Bacillaceae</taxon>
        <taxon>Priestia</taxon>
    </lineage>
</organism>
<accession>A0A806TLQ0</accession>
<keyword evidence="3 9" id="KW-0690">Ribosome biogenesis</keyword>
<dbReference type="CDD" id="cd01895">
    <property type="entry name" value="EngA2"/>
    <property type="match status" value="1"/>
</dbReference>
<feature type="binding site" evidence="9">
    <location>
        <begin position="119"/>
        <end position="122"/>
    </location>
    <ligand>
        <name>GTP</name>
        <dbReference type="ChEBI" id="CHEBI:37565"/>
        <label>1</label>
    </ligand>
</feature>
<keyword evidence="6 9" id="KW-0342">GTP-binding</keyword>
<evidence type="ECO:0000313" key="14">
    <source>
        <dbReference type="Proteomes" id="UP000036410"/>
    </source>
</evidence>
<dbReference type="FunFam" id="3.30.300.20:FF:000004">
    <property type="entry name" value="GTPase Der"/>
    <property type="match status" value="1"/>
</dbReference>
<evidence type="ECO:0000313" key="13">
    <source>
        <dbReference type="EMBL" id="AKP79340.1"/>
    </source>
</evidence>
<dbReference type="InterPro" id="IPR005225">
    <property type="entry name" value="Small_GTP-bd"/>
</dbReference>
<dbReference type="PIRSF" id="PIRSF006485">
    <property type="entry name" value="GTP-binding_EngA"/>
    <property type="match status" value="1"/>
</dbReference>
<dbReference type="InterPro" id="IPR031166">
    <property type="entry name" value="G_ENGA"/>
</dbReference>
<dbReference type="EMBL" id="CP010586">
    <property type="protein sequence ID" value="AKP79340.1"/>
    <property type="molecule type" value="Genomic_DNA"/>
</dbReference>
<dbReference type="PROSITE" id="PS51712">
    <property type="entry name" value="G_ENGA"/>
    <property type="match status" value="2"/>
</dbReference>
<dbReference type="NCBIfam" id="TIGR00231">
    <property type="entry name" value="small_GTP"/>
    <property type="match status" value="2"/>
</dbReference>
<dbReference type="InterPro" id="IPR015946">
    <property type="entry name" value="KH_dom-like_a/b"/>
</dbReference>
<name>A0A806TLQ0_PRIMG</name>
<feature type="domain" description="EngA-type G" evidence="12">
    <location>
        <begin position="176"/>
        <end position="351"/>
    </location>
</feature>
<feature type="binding site" evidence="9">
    <location>
        <begin position="10"/>
        <end position="17"/>
    </location>
    <ligand>
        <name>GTP</name>
        <dbReference type="ChEBI" id="CHEBI:37565"/>
        <label>1</label>
    </ligand>
</feature>
<dbReference type="InterPro" id="IPR006073">
    <property type="entry name" value="GTP-bd"/>
</dbReference>
<feature type="domain" description="EngA-type G" evidence="12">
    <location>
        <begin position="4"/>
        <end position="167"/>
    </location>
</feature>
<evidence type="ECO:0000256" key="11">
    <source>
        <dbReference type="RuleBase" id="RU004481"/>
    </source>
</evidence>
<dbReference type="CDD" id="cd01894">
    <property type="entry name" value="EngA1"/>
    <property type="match status" value="1"/>
</dbReference>
<evidence type="ECO:0000256" key="7">
    <source>
        <dbReference type="ARBA" id="ARBA00032345"/>
    </source>
</evidence>
<dbReference type="FunFam" id="3.40.50.300:FF:000057">
    <property type="entry name" value="GTPase Der"/>
    <property type="match status" value="1"/>
</dbReference>
<dbReference type="GO" id="GO:0042254">
    <property type="term" value="P:ribosome biogenesis"/>
    <property type="evidence" value="ECO:0007669"/>
    <property type="project" value="UniProtKB-KW"/>
</dbReference>
<comment type="function">
    <text evidence="8 9 11">GTPase that plays an essential role in the late steps of ribosome biogenesis.</text>
</comment>
<evidence type="ECO:0000259" key="12">
    <source>
        <dbReference type="PROSITE" id="PS51712"/>
    </source>
</evidence>
<dbReference type="Gene3D" id="3.30.300.20">
    <property type="match status" value="1"/>
</dbReference>
<evidence type="ECO:0000256" key="6">
    <source>
        <dbReference type="ARBA" id="ARBA00023134"/>
    </source>
</evidence>
<dbReference type="InterPro" id="IPR027417">
    <property type="entry name" value="P-loop_NTPase"/>
</dbReference>
<evidence type="ECO:0000256" key="8">
    <source>
        <dbReference type="ARBA" id="ARBA00053470"/>
    </source>
</evidence>
<dbReference type="Pfam" id="PF14714">
    <property type="entry name" value="KH_dom-like"/>
    <property type="match status" value="1"/>
</dbReference>
<keyword evidence="4 11" id="KW-0677">Repeat</keyword>
<dbReference type="AlphaFoldDB" id="A0A806TLQ0"/>